<evidence type="ECO:0000256" key="6">
    <source>
        <dbReference type="ARBA" id="ARBA00023136"/>
    </source>
</evidence>
<evidence type="ECO:0000256" key="2">
    <source>
        <dbReference type="ARBA" id="ARBA00006679"/>
    </source>
</evidence>
<comment type="similarity">
    <text evidence="2">Belongs to the DoxX family.</text>
</comment>
<feature type="transmembrane region" description="Helical" evidence="7">
    <location>
        <begin position="7"/>
        <end position="28"/>
    </location>
</feature>
<evidence type="ECO:0000256" key="4">
    <source>
        <dbReference type="ARBA" id="ARBA00022692"/>
    </source>
</evidence>
<dbReference type="PANTHER" id="PTHR33452">
    <property type="entry name" value="OXIDOREDUCTASE CATD-RELATED"/>
    <property type="match status" value="1"/>
</dbReference>
<organism evidence="8 9">
    <name type="scientific">Maribellus comscasis</name>
    <dbReference type="NCBI Taxonomy" id="2681766"/>
    <lineage>
        <taxon>Bacteria</taxon>
        <taxon>Pseudomonadati</taxon>
        <taxon>Bacteroidota</taxon>
        <taxon>Bacteroidia</taxon>
        <taxon>Marinilabiliales</taxon>
        <taxon>Prolixibacteraceae</taxon>
        <taxon>Maribellus</taxon>
    </lineage>
</organism>
<keyword evidence="4 7" id="KW-0812">Transmembrane</keyword>
<dbReference type="GO" id="GO:0005886">
    <property type="term" value="C:plasma membrane"/>
    <property type="evidence" value="ECO:0007669"/>
    <property type="project" value="UniProtKB-SubCell"/>
</dbReference>
<accession>A0A6I6JVV0</accession>
<keyword evidence="3" id="KW-1003">Cell membrane</keyword>
<proteinExistence type="inferred from homology"/>
<evidence type="ECO:0000256" key="1">
    <source>
        <dbReference type="ARBA" id="ARBA00004651"/>
    </source>
</evidence>
<dbReference type="Proteomes" id="UP000428260">
    <property type="component" value="Chromosome"/>
</dbReference>
<keyword evidence="9" id="KW-1185">Reference proteome</keyword>
<dbReference type="Pfam" id="PF07681">
    <property type="entry name" value="DoxX"/>
    <property type="match status" value="1"/>
</dbReference>
<name>A0A6I6JVV0_9BACT</name>
<dbReference type="InterPro" id="IPR032808">
    <property type="entry name" value="DoxX"/>
</dbReference>
<protein>
    <submittedName>
        <fullName evidence="8">DoxX family membrane protein</fullName>
    </submittedName>
</protein>
<dbReference type="InterPro" id="IPR051907">
    <property type="entry name" value="DoxX-like_oxidoreductase"/>
</dbReference>
<evidence type="ECO:0000256" key="5">
    <source>
        <dbReference type="ARBA" id="ARBA00022989"/>
    </source>
</evidence>
<evidence type="ECO:0000256" key="3">
    <source>
        <dbReference type="ARBA" id="ARBA00022475"/>
    </source>
</evidence>
<evidence type="ECO:0000256" key="7">
    <source>
        <dbReference type="SAM" id="Phobius"/>
    </source>
</evidence>
<sequence>MGSRRGYGAGLLILRLTMGILMILHGYGKVVNGVEGISNSLIEKGLPGFIAYGVYVGEVIAPLLMIVGYRTRLAAMVFSFNMLVAALLAHPNDIFALTERGTWAIETLGLFFLGGLTLVFTGGGKFAVSTRSWWD</sequence>
<dbReference type="KEGG" id="mcos:GM418_11225"/>
<keyword evidence="6 7" id="KW-0472">Membrane</keyword>
<evidence type="ECO:0000313" key="8">
    <source>
        <dbReference type="EMBL" id="QGY44207.1"/>
    </source>
</evidence>
<dbReference type="PANTHER" id="PTHR33452:SF1">
    <property type="entry name" value="INNER MEMBRANE PROTEIN YPHA-RELATED"/>
    <property type="match status" value="1"/>
</dbReference>
<gene>
    <name evidence="8" type="ORF">GM418_11225</name>
</gene>
<dbReference type="AlphaFoldDB" id="A0A6I6JVV0"/>
<dbReference type="EMBL" id="CP046401">
    <property type="protein sequence ID" value="QGY44207.1"/>
    <property type="molecule type" value="Genomic_DNA"/>
</dbReference>
<dbReference type="RefSeq" id="WP_158866080.1">
    <property type="nucleotide sequence ID" value="NZ_CP046401.1"/>
</dbReference>
<comment type="subcellular location">
    <subcellularLocation>
        <location evidence="1">Cell membrane</location>
        <topology evidence="1">Multi-pass membrane protein</topology>
    </subcellularLocation>
</comment>
<feature type="transmembrane region" description="Helical" evidence="7">
    <location>
        <begin position="48"/>
        <end position="66"/>
    </location>
</feature>
<feature type="transmembrane region" description="Helical" evidence="7">
    <location>
        <begin position="73"/>
        <end position="90"/>
    </location>
</feature>
<reference evidence="8 9" key="1">
    <citation type="submission" date="2019-11" db="EMBL/GenBank/DDBJ databases">
        <authorList>
            <person name="Zheng R.K."/>
            <person name="Sun C.M."/>
        </authorList>
    </citation>
    <scope>NUCLEOTIDE SEQUENCE [LARGE SCALE GENOMIC DNA]</scope>
    <source>
        <strain evidence="8 9">WC007</strain>
    </source>
</reference>
<evidence type="ECO:0000313" key="9">
    <source>
        <dbReference type="Proteomes" id="UP000428260"/>
    </source>
</evidence>
<keyword evidence="5 7" id="KW-1133">Transmembrane helix</keyword>
<feature type="transmembrane region" description="Helical" evidence="7">
    <location>
        <begin position="110"/>
        <end position="128"/>
    </location>
</feature>